<dbReference type="Pfam" id="PF00015">
    <property type="entry name" value="MCPsignal"/>
    <property type="match status" value="1"/>
</dbReference>
<dbReference type="PANTHER" id="PTHR32089:SF118">
    <property type="entry name" value="HEME-BASED AEROTACTIC TRANSDUCER HEMAT"/>
    <property type="match status" value="1"/>
</dbReference>
<dbReference type="Pfam" id="PF11563">
    <property type="entry name" value="Protoglobin"/>
    <property type="match status" value="1"/>
</dbReference>
<dbReference type="InterPro" id="IPR004089">
    <property type="entry name" value="MCPsignal_dom"/>
</dbReference>
<dbReference type="EMBL" id="JAFBEV010000015">
    <property type="protein sequence ID" value="MBM7658375.1"/>
    <property type="molecule type" value="Genomic_DNA"/>
</dbReference>
<keyword evidence="1 2" id="KW-0807">Transducer</keyword>
<keyword evidence="5" id="KW-1185">Reference proteome</keyword>
<evidence type="ECO:0000256" key="1">
    <source>
        <dbReference type="ARBA" id="ARBA00023224"/>
    </source>
</evidence>
<comment type="caution">
    <text evidence="4">The sequence shown here is derived from an EMBL/GenBank/DDBJ whole genome shotgun (WGS) entry which is preliminary data.</text>
</comment>
<dbReference type="CDD" id="cd01068">
    <property type="entry name" value="globin_sensor"/>
    <property type="match status" value="1"/>
</dbReference>
<gene>
    <name evidence="4" type="ORF">JOC27_001828</name>
</gene>
<dbReference type="SMART" id="SM00283">
    <property type="entry name" value="MA"/>
    <property type="match status" value="1"/>
</dbReference>
<dbReference type="SUPFAM" id="SSF58104">
    <property type="entry name" value="Methyl-accepting chemotaxis protein (MCP) signaling domain"/>
    <property type="match status" value="1"/>
</dbReference>
<dbReference type="InterPro" id="IPR009050">
    <property type="entry name" value="Globin-like_sf"/>
</dbReference>
<evidence type="ECO:0000259" key="3">
    <source>
        <dbReference type="PROSITE" id="PS50111"/>
    </source>
</evidence>
<dbReference type="Gene3D" id="1.10.490.10">
    <property type="entry name" value="Globins"/>
    <property type="match status" value="1"/>
</dbReference>
<name>A0ABS2Q9D4_9BACL</name>
<dbReference type="InterPro" id="IPR012292">
    <property type="entry name" value="Globin/Proto"/>
</dbReference>
<organism evidence="4 5">
    <name type="scientific">Sporolactobacillus spathodeae</name>
    <dbReference type="NCBI Taxonomy" id="1465502"/>
    <lineage>
        <taxon>Bacteria</taxon>
        <taxon>Bacillati</taxon>
        <taxon>Bacillota</taxon>
        <taxon>Bacilli</taxon>
        <taxon>Bacillales</taxon>
        <taxon>Sporolactobacillaceae</taxon>
        <taxon>Sporolactobacillus</taxon>
    </lineage>
</organism>
<dbReference type="Gene3D" id="1.10.287.950">
    <property type="entry name" value="Methyl-accepting chemotaxis protein"/>
    <property type="match status" value="1"/>
</dbReference>
<accession>A0ABS2Q9D4</accession>
<sequence>MKGLRKKNFAANWLDEAKQEQVQIQVENEKVIAIMKMLELTSFDLQLLKKIRPLVFNEIKDIATNFYARVYQVENLKEIIDTYSSIEKLSQTLARHLMEIFDGRIDQEFLERRYHVGKIHYRIHLTPPYYMGAFQILKTRLVAIIFRELEQPELCARVLEAIDKMLTLEQQVVLAAYDAAYEQNLKMEFEEGRNDLRLSISTISTELGQLTNDTNQSVDALNERLNAFLQIVEQERVIRDQVKHRALSGSEQLDRLLKSVGEANTSIKEMSQMVIEMNSASQQIDQVTQLVKGLADQTNILAFNSAIEAARAGEYGKGFTVVSEEIRKLSEKTNQAMLQITELVTQSTEVTQSVNQSLDKTKAVIHKGVAESGQTDQQFQSIIRSIDKNVVLSQSVERHISELRNIVLHLNEGSEHLAQSAKNLLVKL</sequence>
<proteinExistence type="predicted"/>
<protein>
    <submittedName>
        <fullName evidence="4">Heme-based aerotactic transducer</fullName>
    </submittedName>
</protein>
<evidence type="ECO:0000313" key="4">
    <source>
        <dbReference type="EMBL" id="MBM7658375.1"/>
    </source>
</evidence>
<feature type="domain" description="Methyl-accepting transducer" evidence="3">
    <location>
        <begin position="185"/>
        <end position="418"/>
    </location>
</feature>
<dbReference type="PROSITE" id="PS50111">
    <property type="entry name" value="CHEMOTAXIS_TRANSDUC_2"/>
    <property type="match status" value="1"/>
</dbReference>
<evidence type="ECO:0000256" key="2">
    <source>
        <dbReference type="PROSITE-ProRule" id="PRU00284"/>
    </source>
</evidence>
<dbReference type="InterPro" id="IPR039379">
    <property type="entry name" value="Protoglobin_sensor_dom"/>
</dbReference>
<dbReference type="SUPFAM" id="SSF46458">
    <property type="entry name" value="Globin-like"/>
    <property type="match status" value="1"/>
</dbReference>
<dbReference type="PANTHER" id="PTHR32089">
    <property type="entry name" value="METHYL-ACCEPTING CHEMOTAXIS PROTEIN MCPB"/>
    <property type="match status" value="1"/>
</dbReference>
<dbReference type="Proteomes" id="UP000823201">
    <property type="component" value="Unassembled WGS sequence"/>
</dbReference>
<dbReference type="InterPro" id="IPR044398">
    <property type="entry name" value="Globin-sensor_dom"/>
</dbReference>
<dbReference type="RefSeq" id="WP_205006937.1">
    <property type="nucleotide sequence ID" value="NZ_CBCRXA010000008.1"/>
</dbReference>
<reference evidence="4 5" key="1">
    <citation type="submission" date="2021-01" db="EMBL/GenBank/DDBJ databases">
        <title>Genomic Encyclopedia of Type Strains, Phase IV (KMG-IV): sequencing the most valuable type-strain genomes for metagenomic binning, comparative biology and taxonomic classification.</title>
        <authorList>
            <person name="Goeker M."/>
        </authorList>
    </citation>
    <scope>NUCLEOTIDE SEQUENCE [LARGE SCALE GENOMIC DNA]</scope>
    <source>
        <strain evidence="4 5">DSM 100968</strain>
    </source>
</reference>
<evidence type="ECO:0000313" key="5">
    <source>
        <dbReference type="Proteomes" id="UP000823201"/>
    </source>
</evidence>